<evidence type="ECO:0000256" key="1">
    <source>
        <dbReference type="SAM" id="MobiDB-lite"/>
    </source>
</evidence>
<gene>
    <name evidence="2" type="ORF">IAA81_08105</name>
</gene>
<reference evidence="2" key="2">
    <citation type="journal article" date="2021" name="PeerJ">
        <title>Extensive microbial diversity within the chicken gut microbiome revealed by metagenomics and culture.</title>
        <authorList>
            <person name="Gilroy R."/>
            <person name="Ravi A."/>
            <person name="Getino M."/>
            <person name="Pursley I."/>
            <person name="Horton D.L."/>
            <person name="Alikhan N.F."/>
            <person name="Baker D."/>
            <person name="Gharbi K."/>
            <person name="Hall N."/>
            <person name="Watson M."/>
            <person name="Adriaenssens E.M."/>
            <person name="Foster-Nyarko E."/>
            <person name="Jarju S."/>
            <person name="Secka A."/>
            <person name="Antonio M."/>
            <person name="Oren A."/>
            <person name="Chaudhuri R.R."/>
            <person name="La Ragione R."/>
            <person name="Hildebrand F."/>
            <person name="Pallen M.J."/>
        </authorList>
    </citation>
    <scope>NUCLEOTIDE SEQUENCE</scope>
    <source>
        <strain evidence="2">10532</strain>
    </source>
</reference>
<evidence type="ECO:0000313" key="3">
    <source>
        <dbReference type="Proteomes" id="UP000823638"/>
    </source>
</evidence>
<comment type="caution">
    <text evidence="2">The sequence shown here is derived from an EMBL/GenBank/DDBJ whole genome shotgun (WGS) entry which is preliminary data.</text>
</comment>
<dbReference type="AlphaFoldDB" id="A0A9D9HPZ2"/>
<accession>A0A9D9HPZ2</accession>
<proteinExistence type="predicted"/>
<dbReference type="Proteomes" id="UP000823638">
    <property type="component" value="Unassembled WGS sequence"/>
</dbReference>
<sequence>MADNKNKKPKAIYSPGELEKVRENLGPMDRDEAIRMAEILGGEVGIEKTPEQVKNETLRHKGVSGVSLSEGGSGDSSKKRTIRSVEVKGDGLPVHIMAPSIPKVSYSDRVGMDALMAHSLYRIKTPSQLFFSRLNFWGEPSEKLNPVFIMEILPEYCSHIEKLVISAKRLLPRSINGEEPPLKQVSPISFEVLNLIKSWDLKTLSNELNMLQKNPRLVTVLQMKPIMRLIYTIPMKLYYINDATISTAFQTAYKVLSTNKSLEVKFNPGLVAKDGILEWSTVRDRVLRGLYPLLLRLCSPILLTYQELMTQNFSRVKAFLVLGKGDFVKPPAEKDAALSSLSEDEKKSVVTEKAENAKKMEIKAGEIPSSDDGEKKEAALPQLPKAVFTGLGNLNKLFPEAGWFSIEKKPDLYSYMETLFSFPDGMDIISPDNPMQLAIILVRIIEELLFGFRAIEFSDTAENHYATDINRIIGEWRLYRDELLEKKYLPYINEYCHQLDLQPDFRYSTYAKRVMSDLGWITKQYFFPKFVSESIAFTRPLKNEGIEPLYKDVSGFRKLLASLAKELGESIKQGVVKPKDRVQGVINPWVPYSFLVSNPVSKRLDAVLGGKNSKTKTNANLIYYTLSIVTVLDWWVNSPDSYAYTNLFQGLYRIKQGDSVQPDFHVDVRTDISALFAKSLKLSDTSDIREDFGK</sequence>
<feature type="region of interest" description="Disordered" evidence="1">
    <location>
        <begin position="57"/>
        <end position="80"/>
    </location>
</feature>
<dbReference type="EMBL" id="JADIMM010000092">
    <property type="protein sequence ID" value="MBO8458174.1"/>
    <property type="molecule type" value="Genomic_DNA"/>
</dbReference>
<protein>
    <submittedName>
        <fullName evidence="2">Uncharacterized protein</fullName>
    </submittedName>
</protein>
<evidence type="ECO:0000313" key="2">
    <source>
        <dbReference type="EMBL" id="MBO8458174.1"/>
    </source>
</evidence>
<name>A0A9D9HPZ2_9SPIR</name>
<organism evidence="2 3">
    <name type="scientific">Candidatus Gallitreponema excrementavium</name>
    <dbReference type="NCBI Taxonomy" id="2840840"/>
    <lineage>
        <taxon>Bacteria</taxon>
        <taxon>Pseudomonadati</taxon>
        <taxon>Spirochaetota</taxon>
        <taxon>Spirochaetia</taxon>
        <taxon>Spirochaetales</taxon>
        <taxon>Candidatus Gallitreponema</taxon>
    </lineage>
</organism>
<reference evidence="2" key="1">
    <citation type="submission" date="2020-10" db="EMBL/GenBank/DDBJ databases">
        <authorList>
            <person name="Gilroy R."/>
        </authorList>
    </citation>
    <scope>NUCLEOTIDE SEQUENCE</scope>
    <source>
        <strain evidence="2">10532</strain>
    </source>
</reference>